<comment type="caution">
    <text evidence="2">The sequence shown here is derived from an EMBL/GenBank/DDBJ whole genome shotgun (WGS) entry which is preliminary data.</text>
</comment>
<protein>
    <submittedName>
        <fullName evidence="2">Uncharacterized protein</fullName>
    </submittedName>
</protein>
<gene>
    <name evidence="2" type="ORF">E2C01_095467</name>
</gene>
<evidence type="ECO:0000313" key="3">
    <source>
        <dbReference type="Proteomes" id="UP000324222"/>
    </source>
</evidence>
<dbReference type="EMBL" id="VSRR010120976">
    <property type="protein sequence ID" value="MPD00019.1"/>
    <property type="molecule type" value="Genomic_DNA"/>
</dbReference>
<evidence type="ECO:0000313" key="2">
    <source>
        <dbReference type="EMBL" id="MPD00019.1"/>
    </source>
</evidence>
<evidence type="ECO:0000256" key="1">
    <source>
        <dbReference type="SAM" id="MobiDB-lite"/>
    </source>
</evidence>
<feature type="region of interest" description="Disordered" evidence="1">
    <location>
        <begin position="1"/>
        <end position="79"/>
    </location>
</feature>
<dbReference type="AlphaFoldDB" id="A0A5B7K4A3"/>
<reference evidence="2 3" key="1">
    <citation type="submission" date="2019-05" db="EMBL/GenBank/DDBJ databases">
        <title>Another draft genome of Portunus trituberculatus and its Hox gene families provides insights of decapod evolution.</title>
        <authorList>
            <person name="Jeong J.-H."/>
            <person name="Song I."/>
            <person name="Kim S."/>
            <person name="Choi T."/>
            <person name="Kim D."/>
            <person name="Ryu S."/>
            <person name="Kim W."/>
        </authorList>
    </citation>
    <scope>NUCLEOTIDE SEQUENCE [LARGE SCALE GENOMIC DNA]</scope>
    <source>
        <tissue evidence="2">Muscle</tissue>
    </source>
</reference>
<organism evidence="2 3">
    <name type="scientific">Portunus trituberculatus</name>
    <name type="common">Swimming crab</name>
    <name type="synonym">Neptunus trituberculatus</name>
    <dbReference type="NCBI Taxonomy" id="210409"/>
    <lineage>
        <taxon>Eukaryota</taxon>
        <taxon>Metazoa</taxon>
        <taxon>Ecdysozoa</taxon>
        <taxon>Arthropoda</taxon>
        <taxon>Crustacea</taxon>
        <taxon>Multicrustacea</taxon>
        <taxon>Malacostraca</taxon>
        <taxon>Eumalacostraca</taxon>
        <taxon>Eucarida</taxon>
        <taxon>Decapoda</taxon>
        <taxon>Pleocyemata</taxon>
        <taxon>Brachyura</taxon>
        <taxon>Eubrachyura</taxon>
        <taxon>Portunoidea</taxon>
        <taxon>Portunidae</taxon>
        <taxon>Portuninae</taxon>
        <taxon>Portunus</taxon>
    </lineage>
</organism>
<name>A0A5B7K4A3_PORTR</name>
<keyword evidence="3" id="KW-1185">Reference proteome</keyword>
<sequence length="79" mass="8642">MNDRPFSRPGSRQSSSAQTEERRGAKQRREKQQKNNTVVTPASIESHPWIFGGATTATRGEKSGGGSTVLLGRGREWEG</sequence>
<dbReference type="Proteomes" id="UP000324222">
    <property type="component" value="Unassembled WGS sequence"/>
</dbReference>
<proteinExistence type="predicted"/>
<accession>A0A5B7K4A3</accession>